<dbReference type="Pfam" id="PF01047">
    <property type="entry name" value="MarR"/>
    <property type="match status" value="1"/>
</dbReference>
<evidence type="ECO:0000256" key="3">
    <source>
        <dbReference type="ARBA" id="ARBA00023163"/>
    </source>
</evidence>
<dbReference type="Proteomes" id="UP001596037">
    <property type="component" value="Unassembled WGS sequence"/>
</dbReference>
<reference evidence="6" key="1">
    <citation type="journal article" date="2019" name="Int. J. Syst. Evol. Microbiol.">
        <title>The Global Catalogue of Microorganisms (GCM) 10K type strain sequencing project: providing services to taxonomists for standard genome sequencing and annotation.</title>
        <authorList>
            <consortium name="The Broad Institute Genomics Platform"/>
            <consortium name="The Broad Institute Genome Sequencing Center for Infectious Disease"/>
            <person name="Wu L."/>
            <person name="Ma J."/>
        </authorList>
    </citation>
    <scope>NUCLEOTIDE SEQUENCE [LARGE SCALE GENOMIC DNA]</scope>
    <source>
        <strain evidence="6">CCUG 57401</strain>
    </source>
</reference>
<keyword evidence="2" id="KW-0238">DNA-binding</keyword>
<evidence type="ECO:0000256" key="1">
    <source>
        <dbReference type="ARBA" id="ARBA00023015"/>
    </source>
</evidence>
<proteinExistence type="predicted"/>
<evidence type="ECO:0000259" key="4">
    <source>
        <dbReference type="PROSITE" id="PS50995"/>
    </source>
</evidence>
<dbReference type="Gene3D" id="1.10.10.10">
    <property type="entry name" value="Winged helix-like DNA-binding domain superfamily/Winged helix DNA-binding domain"/>
    <property type="match status" value="1"/>
</dbReference>
<accession>A0ABW0N853</accession>
<evidence type="ECO:0000313" key="5">
    <source>
        <dbReference type="EMBL" id="MFC5496137.1"/>
    </source>
</evidence>
<keyword evidence="6" id="KW-1185">Reference proteome</keyword>
<evidence type="ECO:0000313" key="6">
    <source>
        <dbReference type="Proteomes" id="UP001596037"/>
    </source>
</evidence>
<dbReference type="EMBL" id="JBHSMF010000002">
    <property type="protein sequence ID" value="MFC5496137.1"/>
    <property type="molecule type" value="Genomic_DNA"/>
</dbReference>
<dbReference type="InterPro" id="IPR000835">
    <property type="entry name" value="HTH_MarR-typ"/>
</dbReference>
<dbReference type="PROSITE" id="PS50995">
    <property type="entry name" value="HTH_MARR_2"/>
    <property type="match status" value="1"/>
</dbReference>
<dbReference type="SUPFAM" id="SSF46785">
    <property type="entry name" value="Winged helix' DNA-binding domain"/>
    <property type="match status" value="1"/>
</dbReference>
<dbReference type="PROSITE" id="PS01117">
    <property type="entry name" value="HTH_MARR_1"/>
    <property type="match status" value="1"/>
</dbReference>
<protein>
    <submittedName>
        <fullName evidence="5">MarR family winged helix-turn-helix transcriptional regulator</fullName>
    </submittedName>
</protein>
<dbReference type="InterPro" id="IPR036390">
    <property type="entry name" value="WH_DNA-bd_sf"/>
</dbReference>
<dbReference type="InterPro" id="IPR023187">
    <property type="entry name" value="Tscrpt_reg_MarR-type_CS"/>
</dbReference>
<sequence>MASASTRKTSPRRAAVDLGALPGHCIRRLQQIAVGIFMHESQAGGVTPVQFAVLQTLAGQAGIDQRTLAGAVSFDTSTIGGVVDRLEARGLVSRSQHAGDRRVRLLELTPDGQELLDRLTPSMQRTQQRILEPLSAGERREFMRMMRLVIEHHEAQGPPGRAGAPGAAA</sequence>
<dbReference type="PANTHER" id="PTHR33164:SF95">
    <property type="entry name" value="TRANSCRIPTIONAL REGULATOR"/>
    <property type="match status" value="1"/>
</dbReference>
<keyword evidence="3" id="KW-0804">Transcription</keyword>
<organism evidence="5 6">
    <name type="scientific">Caenimonas terrae</name>
    <dbReference type="NCBI Taxonomy" id="696074"/>
    <lineage>
        <taxon>Bacteria</taxon>
        <taxon>Pseudomonadati</taxon>
        <taxon>Pseudomonadota</taxon>
        <taxon>Betaproteobacteria</taxon>
        <taxon>Burkholderiales</taxon>
        <taxon>Comamonadaceae</taxon>
        <taxon>Caenimonas</taxon>
    </lineage>
</organism>
<dbReference type="SMART" id="SM00347">
    <property type="entry name" value="HTH_MARR"/>
    <property type="match status" value="1"/>
</dbReference>
<dbReference type="RefSeq" id="WP_376848168.1">
    <property type="nucleotide sequence ID" value="NZ_JBHSMF010000002.1"/>
</dbReference>
<feature type="domain" description="HTH marR-type" evidence="4">
    <location>
        <begin position="1"/>
        <end position="151"/>
    </location>
</feature>
<dbReference type="InterPro" id="IPR039422">
    <property type="entry name" value="MarR/SlyA-like"/>
</dbReference>
<dbReference type="PANTHER" id="PTHR33164">
    <property type="entry name" value="TRANSCRIPTIONAL REGULATOR, MARR FAMILY"/>
    <property type="match status" value="1"/>
</dbReference>
<dbReference type="InterPro" id="IPR036388">
    <property type="entry name" value="WH-like_DNA-bd_sf"/>
</dbReference>
<comment type="caution">
    <text evidence="5">The sequence shown here is derived from an EMBL/GenBank/DDBJ whole genome shotgun (WGS) entry which is preliminary data.</text>
</comment>
<evidence type="ECO:0000256" key="2">
    <source>
        <dbReference type="ARBA" id="ARBA00023125"/>
    </source>
</evidence>
<dbReference type="PRINTS" id="PR00598">
    <property type="entry name" value="HTHMARR"/>
</dbReference>
<name>A0ABW0N853_9BURK</name>
<gene>
    <name evidence="5" type="ORF">ACFPOE_01205</name>
</gene>
<keyword evidence="1" id="KW-0805">Transcription regulation</keyword>